<feature type="transmembrane region" description="Helical" evidence="1">
    <location>
        <begin position="45"/>
        <end position="67"/>
    </location>
</feature>
<feature type="transmembrane region" description="Helical" evidence="1">
    <location>
        <begin position="21"/>
        <end position="39"/>
    </location>
</feature>
<dbReference type="Proteomes" id="UP000466514">
    <property type="component" value="Chromosome"/>
</dbReference>
<keyword evidence="1" id="KW-0812">Transmembrane</keyword>
<name>A0A7I7M8M1_9MYCO</name>
<sequence length="175" mass="18628">MDGSTARRVRIREWVRRYLPCEVAGTVGEFGAAALVYVATDSLGAAAVAASVGASGGYYAVAYLSALRWSYRDQAHRPALARLLMANLLALRSVAIEFGPAEVIDSIAVRPLGFYLGPALFGNVAAGWIFGKLVSDVAFYTCAVFSYERFKLLVAQSVPSIEEGDHESATTISAA</sequence>
<dbReference type="AlphaFoldDB" id="A0A7I7M8M1"/>
<accession>A0A7I7M8M1</accession>
<reference evidence="2 3" key="1">
    <citation type="journal article" date="2019" name="Emerg. Microbes Infect.">
        <title>Comprehensive subspecies identification of 175 nontuberculous mycobacteria species based on 7547 genomic profiles.</title>
        <authorList>
            <person name="Matsumoto Y."/>
            <person name="Kinjo T."/>
            <person name="Motooka D."/>
            <person name="Nabeya D."/>
            <person name="Jung N."/>
            <person name="Uechi K."/>
            <person name="Horii T."/>
            <person name="Iida T."/>
            <person name="Fujita J."/>
            <person name="Nakamura S."/>
        </authorList>
    </citation>
    <scope>NUCLEOTIDE SEQUENCE [LARGE SCALE GENOMIC DNA]</scope>
    <source>
        <strain evidence="2 3">JCM 13323</strain>
    </source>
</reference>
<evidence type="ECO:0000256" key="1">
    <source>
        <dbReference type="SAM" id="Phobius"/>
    </source>
</evidence>
<keyword evidence="3" id="KW-1185">Reference proteome</keyword>
<evidence type="ECO:0000313" key="3">
    <source>
        <dbReference type="Proteomes" id="UP000466514"/>
    </source>
</evidence>
<dbReference type="EMBL" id="AP022574">
    <property type="protein sequence ID" value="BBX68525.1"/>
    <property type="molecule type" value="Genomic_DNA"/>
</dbReference>
<dbReference type="KEGG" id="mpsc:MPSYJ_19860"/>
<keyword evidence="1" id="KW-1133">Transmembrane helix</keyword>
<organism evidence="2 3">
    <name type="scientific">Mycolicibacterium psychrotolerans</name>
    <dbReference type="NCBI Taxonomy" id="216929"/>
    <lineage>
        <taxon>Bacteria</taxon>
        <taxon>Bacillati</taxon>
        <taxon>Actinomycetota</taxon>
        <taxon>Actinomycetes</taxon>
        <taxon>Mycobacteriales</taxon>
        <taxon>Mycobacteriaceae</taxon>
        <taxon>Mycolicibacterium</taxon>
    </lineage>
</organism>
<evidence type="ECO:0008006" key="4">
    <source>
        <dbReference type="Google" id="ProtNLM"/>
    </source>
</evidence>
<feature type="transmembrane region" description="Helical" evidence="1">
    <location>
        <begin position="112"/>
        <end position="130"/>
    </location>
</feature>
<keyword evidence="1" id="KW-0472">Membrane</keyword>
<evidence type="ECO:0000313" key="2">
    <source>
        <dbReference type="EMBL" id="BBX68525.1"/>
    </source>
</evidence>
<protein>
    <recommendedName>
        <fullName evidence="4">GtrA-like protein domain-containing protein</fullName>
    </recommendedName>
</protein>
<gene>
    <name evidence="2" type="ORF">MPSYJ_19860</name>
</gene>
<proteinExistence type="predicted"/>
<dbReference type="RefSeq" id="WP_163721927.1">
    <property type="nucleotide sequence ID" value="NZ_AP022574.1"/>
</dbReference>